<evidence type="ECO:0000313" key="3">
    <source>
        <dbReference type="Proteomes" id="UP001178288"/>
    </source>
</evidence>
<accession>A0AA95SIR8</accession>
<gene>
    <name evidence="2" type="ORF">QNH39_10105</name>
</gene>
<feature type="compositionally biased region" description="Basic and acidic residues" evidence="1">
    <location>
        <begin position="93"/>
        <end position="112"/>
    </location>
</feature>
<sequence>MEQDSSEKNARITAFAEQFIQLRNRGTALSAKDKNSLAKVAGLDVPLEKLLKWMKEIHLDYSGHSPLGTINSMAYYEAAILTRMSKGNAKNKKGTESLKERMARLEKQGKLT</sequence>
<evidence type="ECO:0000256" key="1">
    <source>
        <dbReference type="SAM" id="MobiDB-lite"/>
    </source>
</evidence>
<dbReference type="RefSeq" id="WP_066085541.1">
    <property type="nucleotide sequence ID" value="NZ_CP126114.1"/>
</dbReference>
<organism evidence="2 3">
    <name type="scientific">Neobacillus novalis</name>
    <dbReference type="NCBI Taxonomy" id="220687"/>
    <lineage>
        <taxon>Bacteria</taxon>
        <taxon>Bacillati</taxon>
        <taxon>Bacillota</taxon>
        <taxon>Bacilli</taxon>
        <taxon>Bacillales</taxon>
        <taxon>Bacillaceae</taxon>
        <taxon>Neobacillus</taxon>
    </lineage>
</organism>
<proteinExistence type="predicted"/>
<name>A0AA95SIR8_9BACI</name>
<evidence type="ECO:0000313" key="2">
    <source>
        <dbReference type="EMBL" id="WHY88166.1"/>
    </source>
</evidence>
<protein>
    <submittedName>
        <fullName evidence="2">Uncharacterized protein</fullName>
    </submittedName>
</protein>
<keyword evidence="3" id="KW-1185">Reference proteome</keyword>
<dbReference type="KEGG" id="nnv:QNH39_10105"/>
<reference evidence="2" key="1">
    <citation type="submission" date="2023-05" db="EMBL/GenBank/DDBJ databases">
        <title>Comparative genomics of Bacillaceae isolates and their secondary metabolite potential.</title>
        <authorList>
            <person name="Song L."/>
            <person name="Nielsen L.J."/>
            <person name="Mohite O."/>
            <person name="Xu X."/>
            <person name="Weber T."/>
            <person name="Kovacs A.T."/>
        </authorList>
    </citation>
    <scope>NUCLEOTIDE SEQUENCE</scope>
    <source>
        <strain evidence="2">XLM17</strain>
    </source>
</reference>
<feature type="region of interest" description="Disordered" evidence="1">
    <location>
        <begin position="87"/>
        <end position="112"/>
    </location>
</feature>
<dbReference type="EMBL" id="CP126114">
    <property type="protein sequence ID" value="WHY88166.1"/>
    <property type="molecule type" value="Genomic_DNA"/>
</dbReference>
<dbReference type="AlphaFoldDB" id="A0AA95SIR8"/>
<dbReference type="Proteomes" id="UP001178288">
    <property type="component" value="Chromosome"/>
</dbReference>